<gene>
    <name evidence="2" type="ORF">D3Z39_14810</name>
</gene>
<dbReference type="EMBL" id="QXWZ01000033">
    <property type="protein sequence ID" value="NBI80110.1"/>
    <property type="molecule type" value="Genomic_DNA"/>
</dbReference>
<dbReference type="Pfam" id="PF04230">
    <property type="entry name" value="PS_pyruv_trans"/>
    <property type="match status" value="1"/>
</dbReference>
<reference evidence="2 3" key="1">
    <citation type="submission" date="2018-08" db="EMBL/GenBank/DDBJ databases">
        <title>Murine metabolic-syndrome-specific gut microbial biobank.</title>
        <authorList>
            <person name="Liu C."/>
        </authorList>
    </citation>
    <scope>NUCLEOTIDE SEQUENCE [LARGE SCALE GENOMIC DNA]</scope>
    <source>
        <strain evidence="2 3">X69</strain>
    </source>
</reference>
<evidence type="ECO:0000313" key="3">
    <source>
        <dbReference type="Proteomes" id="UP000446348"/>
    </source>
</evidence>
<accession>A0A845RJ61</accession>
<comment type="caution">
    <text evidence="2">The sequence shown here is derived from an EMBL/GenBank/DDBJ whole genome shotgun (WGS) entry which is preliminary data.</text>
</comment>
<dbReference type="RefSeq" id="WP_160210813.1">
    <property type="nucleotide sequence ID" value="NZ_JBCLRJ010000016.1"/>
</dbReference>
<protein>
    <submittedName>
        <fullName evidence="2">Polysaccharide pyruvyl transferase family protein</fullName>
    </submittedName>
</protein>
<organism evidence="2 3">
    <name type="scientific">Anaerotruncus colihominis</name>
    <dbReference type="NCBI Taxonomy" id="169435"/>
    <lineage>
        <taxon>Bacteria</taxon>
        <taxon>Bacillati</taxon>
        <taxon>Bacillota</taxon>
        <taxon>Clostridia</taxon>
        <taxon>Eubacteriales</taxon>
        <taxon>Oscillospiraceae</taxon>
        <taxon>Anaerotruncus</taxon>
    </lineage>
</organism>
<feature type="domain" description="Polysaccharide pyruvyl transferase" evidence="1">
    <location>
        <begin position="29"/>
        <end position="311"/>
    </location>
</feature>
<dbReference type="OrthoDB" id="430408at2"/>
<evidence type="ECO:0000259" key="1">
    <source>
        <dbReference type="Pfam" id="PF04230"/>
    </source>
</evidence>
<name>A0A845RJ61_9FIRM</name>
<dbReference type="InterPro" id="IPR007345">
    <property type="entry name" value="Polysacch_pyruvyl_Trfase"/>
</dbReference>
<proteinExistence type="predicted"/>
<evidence type="ECO:0000313" key="2">
    <source>
        <dbReference type="EMBL" id="NBI80110.1"/>
    </source>
</evidence>
<keyword evidence="2" id="KW-0808">Transferase</keyword>
<sequence length="376" mass="43923">MNELKKDTNDQLKEYRPKVATMTFHTHHNYGALLQCYALQQVLTELGAEAEVIDYKCIYDRKPYRLQALRKKGFIKYLFGILGPITRIPRYQKCKLFRERFRLSQPVNKDNIHLLADSYDLYLAGSDNIWNNEITDLDQNYFLSFVEKSDKKGSYAASFGFGEIPAFLYAKYKKLLSGFRYYCMREQRGVDIIEELLEKTATEVLDPTMLLDISKWTEIITPVKKNDPYIFAYQMAPSKKFVKFVKDLSKQTGFKVIYTQFPMGGFLSCKLSLTDGPCEWLGLIKQASYIVTDSFHGTVFSILFHKPFFSVVTQLGTRIENLLVNFGLKDRIFRNEASAKIFDPIPYEQVDIKLKRERERCRDILKQMLMECNHDL</sequence>
<dbReference type="GO" id="GO:0016740">
    <property type="term" value="F:transferase activity"/>
    <property type="evidence" value="ECO:0007669"/>
    <property type="project" value="UniProtKB-KW"/>
</dbReference>
<dbReference type="Proteomes" id="UP000446348">
    <property type="component" value="Unassembled WGS sequence"/>
</dbReference>
<dbReference type="AlphaFoldDB" id="A0A845RJ61"/>